<name>A0A0F9BDV4_9ZZZZ</name>
<dbReference type="GO" id="GO:0008168">
    <property type="term" value="F:methyltransferase activity"/>
    <property type="evidence" value="ECO:0007669"/>
    <property type="project" value="UniProtKB-KW"/>
</dbReference>
<keyword evidence="2" id="KW-0808">Transferase</keyword>
<gene>
    <name evidence="4" type="ORF">LCGC14_2461140</name>
</gene>
<dbReference type="SUPFAM" id="SSF53335">
    <property type="entry name" value="S-adenosyl-L-methionine-dependent methyltransferases"/>
    <property type="match status" value="1"/>
</dbReference>
<proteinExistence type="predicted"/>
<dbReference type="Pfam" id="PF00145">
    <property type="entry name" value="DNA_methylase"/>
    <property type="match status" value="1"/>
</dbReference>
<dbReference type="GO" id="GO:0032259">
    <property type="term" value="P:methylation"/>
    <property type="evidence" value="ECO:0007669"/>
    <property type="project" value="UniProtKB-KW"/>
</dbReference>
<sequence>MKIIEFFCGTKSFSNVAKEQGHEVFTIDFNPKFKPDLVCDMLYFNIKLLPKKWRKPDMIWCSPPCETFSLSGNSMYMGFPTKSKTYIGLALAYKCIELIQELKPKFWVIENPRAGLRTQWFMKPLERTSVSYCQYGFKNMKPTDLWNNFGFKGRICKNGDICHESAPRGSRTGTQGEKSSEYRGKIPEMLCKEILEEISHKD</sequence>
<keyword evidence="3" id="KW-0949">S-adenosyl-L-methionine</keyword>
<dbReference type="Gene3D" id="3.40.50.150">
    <property type="entry name" value="Vaccinia Virus protein VP39"/>
    <property type="match status" value="1"/>
</dbReference>
<evidence type="ECO:0000313" key="4">
    <source>
        <dbReference type="EMBL" id="KKL19870.1"/>
    </source>
</evidence>
<evidence type="ECO:0000256" key="2">
    <source>
        <dbReference type="ARBA" id="ARBA00022679"/>
    </source>
</evidence>
<evidence type="ECO:0000256" key="3">
    <source>
        <dbReference type="ARBA" id="ARBA00022691"/>
    </source>
</evidence>
<accession>A0A0F9BDV4</accession>
<dbReference type="InterPro" id="IPR001525">
    <property type="entry name" value="C5_MeTfrase"/>
</dbReference>
<dbReference type="PROSITE" id="PS00094">
    <property type="entry name" value="C5_MTASE_1"/>
    <property type="match status" value="1"/>
</dbReference>
<keyword evidence="1" id="KW-0489">Methyltransferase</keyword>
<comment type="caution">
    <text evidence="4">The sequence shown here is derived from an EMBL/GenBank/DDBJ whole genome shotgun (WGS) entry which is preliminary data.</text>
</comment>
<evidence type="ECO:0000256" key="1">
    <source>
        <dbReference type="ARBA" id="ARBA00022603"/>
    </source>
</evidence>
<dbReference type="InterPro" id="IPR029063">
    <property type="entry name" value="SAM-dependent_MTases_sf"/>
</dbReference>
<evidence type="ECO:0008006" key="5">
    <source>
        <dbReference type="Google" id="ProtNLM"/>
    </source>
</evidence>
<organism evidence="4">
    <name type="scientific">marine sediment metagenome</name>
    <dbReference type="NCBI Taxonomy" id="412755"/>
    <lineage>
        <taxon>unclassified sequences</taxon>
        <taxon>metagenomes</taxon>
        <taxon>ecological metagenomes</taxon>
    </lineage>
</organism>
<dbReference type="InterPro" id="IPR018117">
    <property type="entry name" value="C5_DNA_meth_AS"/>
</dbReference>
<dbReference type="EMBL" id="LAZR01038323">
    <property type="protein sequence ID" value="KKL19870.1"/>
    <property type="molecule type" value="Genomic_DNA"/>
</dbReference>
<protein>
    <recommendedName>
        <fullName evidence="5">DNA (cytosine-5-)-methyltransferase</fullName>
    </recommendedName>
</protein>
<reference evidence="4" key="1">
    <citation type="journal article" date="2015" name="Nature">
        <title>Complex archaea that bridge the gap between prokaryotes and eukaryotes.</title>
        <authorList>
            <person name="Spang A."/>
            <person name="Saw J.H."/>
            <person name="Jorgensen S.L."/>
            <person name="Zaremba-Niedzwiedzka K."/>
            <person name="Martijn J."/>
            <person name="Lind A.E."/>
            <person name="van Eijk R."/>
            <person name="Schleper C."/>
            <person name="Guy L."/>
            <person name="Ettema T.J."/>
        </authorList>
    </citation>
    <scope>NUCLEOTIDE SEQUENCE</scope>
</reference>
<dbReference type="AlphaFoldDB" id="A0A0F9BDV4"/>